<protein>
    <submittedName>
        <fullName evidence="9">Efflux RND transporter periplasmic adaptor subunit</fullName>
    </submittedName>
</protein>
<dbReference type="Proteomes" id="UP000676169">
    <property type="component" value="Chromosome"/>
</dbReference>
<dbReference type="Gene3D" id="2.40.30.170">
    <property type="match status" value="1"/>
</dbReference>
<dbReference type="PANTHER" id="PTHR32347">
    <property type="entry name" value="EFFLUX SYSTEM COMPONENT YKNX-RELATED"/>
    <property type="match status" value="1"/>
</dbReference>
<dbReference type="PANTHER" id="PTHR32347:SF14">
    <property type="entry name" value="EFFLUX SYSTEM COMPONENT YKNX-RELATED"/>
    <property type="match status" value="1"/>
</dbReference>
<feature type="region of interest" description="Disordered" evidence="5">
    <location>
        <begin position="338"/>
        <end position="442"/>
    </location>
</feature>
<accession>A0A975G940</accession>
<reference evidence="9" key="1">
    <citation type="submission" date="2021-04" db="EMBL/GenBank/DDBJ databases">
        <title>Luteolibacter sp. 32A isolated from the skin of an Anderson's salamander (Ambystoma andersonii).</title>
        <authorList>
            <person name="Spergser J."/>
            <person name="Busse H.-J."/>
        </authorList>
    </citation>
    <scope>NUCLEOTIDE SEQUENCE</scope>
    <source>
        <strain evidence="9">32A</strain>
    </source>
</reference>
<organism evidence="9 10">
    <name type="scientific">Luteolibacter ambystomatis</name>
    <dbReference type="NCBI Taxonomy" id="2824561"/>
    <lineage>
        <taxon>Bacteria</taxon>
        <taxon>Pseudomonadati</taxon>
        <taxon>Verrucomicrobiota</taxon>
        <taxon>Verrucomicrobiia</taxon>
        <taxon>Verrucomicrobiales</taxon>
        <taxon>Verrucomicrobiaceae</taxon>
        <taxon>Luteolibacter</taxon>
    </lineage>
</organism>
<feature type="compositionally biased region" description="Basic and acidic residues" evidence="5">
    <location>
        <begin position="388"/>
        <end position="404"/>
    </location>
</feature>
<feature type="domain" description="CusB-like beta-barrel" evidence="8">
    <location>
        <begin position="248"/>
        <end position="322"/>
    </location>
</feature>
<comment type="subcellular location">
    <subcellularLocation>
        <location evidence="1">Cell envelope</location>
    </subcellularLocation>
</comment>
<feature type="coiled-coil region" evidence="4">
    <location>
        <begin position="168"/>
        <end position="195"/>
    </location>
</feature>
<dbReference type="Gene3D" id="2.40.420.20">
    <property type="match status" value="1"/>
</dbReference>
<dbReference type="SUPFAM" id="SSF111369">
    <property type="entry name" value="HlyD-like secretion proteins"/>
    <property type="match status" value="1"/>
</dbReference>
<keyword evidence="10" id="KW-1185">Reference proteome</keyword>
<evidence type="ECO:0000313" key="9">
    <source>
        <dbReference type="EMBL" id="QUE51243.1"/>
    </source>
</evidence>
<dbReference type="Gene3D" id="2.40.50.100">
    <property type="match status" value="1"/>
</dbReference>
<evidence type="ECO:0000256" key="1">
    <source>
        <dbReference type="ARBA" id="ARBA00004196"/>
    </source>
</evidence>
<keyword evidence="6" id="KW-0812">Transmembrane</keyword>
<evidence type="ECO:0000256" key="4">
    <source>
        <dbReference type="SAM" id="Coils"/>
    </source>
</evidence>
<evidence type="ECO:0000259" key="8">
    <source>
        <dbReference type="Pfam" id="PF25954"/>
    </source>
</evidence>
<evidence type="ECO:0000256" key="2">
    <source>
        <dbReference type="ARBA" id="ARBA00009477"/>
    </source>
</evidence>
<dbReference type="InterPro" id="IPR050465">
    <property type="entry name" value="UPF0194_transport"/>
</dbReference>
<feature type="transmembrane region" description="Helical" evidence="6">
    <location>
        <begin position="21"/>
        <end position="42"/>
    </location>
</feature>
<feature type="compositionally biased region" description="Gly residues" evidence="5">
    <location>
        <begin position="371"/>
        <end position="382"/>
    </location>
</feature>
<keyword evidence="6" id="KW-0472">Membrane</keyword>
<dbReference type="InterPro" id="IPR006143">
    <property type="entry name" value="RND_pump_MFP"/>
</dbReference>
<dbReference type="Pfam" id="PF25917">
    <property type="entry name" value="BSH_RND"/>
    <property type="match status" value="1"/>
</dbReference>
<dbReference type="InterPro" id="IPR058625">
    <property type="entry name" value="MdtA-like_BSH"/>
</dbReference>
<gene>
    <name evidence="9" type="ORF">KBB96_20610</name>
</gene>
<dbReference type="GO" id="GO:0016020">
    <property type="term" value="C:membrane"/>
    <property type="evidence" value="ECO:0007669"/>
    <property type="project" value="InterPro"/>
</dbReference>
<sequence>MKQDASNDLSTIVAAAGKKSRWRYVIILGLLALVVVGGGAWYRHRLDEQNAGPIYVTEPLKRGEISLEVTATGNLAPTNKVSVGSELSGTVAEVLVDRNDEVKKGQVVAKLDTTKLMQTNASMKANLATAQARVAQSDATAKESVANLGRLEELLQLSGGKTPAKAEMDTARATRDRAQADLEAAKASAQASEAAVRSNETDLSKAVIKSPIDGIVLTRSVEPGQTVAASFTAPELFVIAESLEKMELQVAVAEADIGRVEKSQKAVFTVDAWPDRNFTASVTMVAYGSKVTNNVVTYDTELEVPNPDLSLRPGMTATADISVASSKDVLVVPNTALRFNPNKDTANPADAGPKKSFVQNLMPGPPRRGFNQGGGKRNGGKPGPRPPSAEKEKSHVWVMRDGKPVEVTVETGLTDGSRTEVSSPELKEGDAIIIRSETAAAS</sequence>
<proteinExistence type="inferred from homology"/>
<evidence type="ECO:0000256" key="5">
    <source>
        <dbReference type="SAM" id="MobiDB-lite"/>
    </source>
</evidence>
<dbReference type="KEGG" id="lamb:KBB96_20610"/>
<evidence type="ECO:0000256" key="3">
    <source>
        <dbReference type="ARBA" id="ARBA00023054"/>
    </source>
</evidence>
<evidence type="ECO:0000313" key="10">
    <source>
        <dbReference type="Proteomes" id="UP000676169"/>
    </source>
</evidence>
<dbReference type="GO" id="GO:0030313">
    <property type="term" value="C:cell envelope"/>
    <property type="evidence" value="ECO:0007669"/>
    <property type="project" value="UniProtKB-SubCell"/>
</dbReference>
<feature type="domain" description="Multidrug resistance protein MdtA-like barrel-sandwich hybrid" evidence="7">
    <location>
        <begin position="79"/>
        <end position="234"/>
    </location>
</feature>
<dbReference type="EMBL" id="CP073100">
    <property type="protein sequence ID" value="QUE51243.1"/>
    <property type="molecule type" value="Genomic_DNA"/>
</dbReference>
<dbReference type="Pfam" id="PF25954">
    <property type="entry name" value="Beta-barrel_RND_2"/>
    <property type="match status" value="1"/>
</dbReference>
<evidence type="ECO:0000259" key="7">
    <source>
        <dbReference type="Pfam" id="PF25917"/>
    </source>
</evidence>
<dbReference type="GO" id="GO:0022857">
    <property type="term" value="F:transmembrane transporter activity"/>
    <property type="evidence" value="ECO:0007669"/>
    <property type="project" value="InterPro"/>
</dbReference>
<comment type="similarity">
    <text evidence="2">Belongs to the membrane fusion protein (MFP) (TC 8.A.1) family.</text>
</comment>
<evidence type="ECO:0000256" key="6">
    <source>
        <dbReference type="SAM" id="Phobius"/>
    </source>
</evidence>
<dbReference type="AlphaFoldDB" id="A0A975G940"/>
<dbReference type="InterPro" id="IPR058792">
    <property type="entry name" value="Beta-barrel_RND_2"/>
</dbReference>
<keyword evidence="6" id="KW-1133">Transmembrane helix</keyword>
<name>A0A975G940_9BACT</name>
<dbReference type="NCBIfam" id="TIGR01730">
    <property type="entry name" value="RND_mfp"/>
    <property type="match status" value="1"/>
</dbReference>
<keyword evidence="3 4" id="KW-0175">Coiled coil</keyword>
<dbReference type="PRINTS" id="PR01490">
    <property type="entry name" value="RTXTOXIND"/>
</dbReference>
<dbReference type="RefSeq" id="WP_211631382.1">
    <property type="nucleotide sequence ID" value="NZ_CP073100.1"/>
</dbReference>